<dbReference type="CDD" id="cd04301">
    <property type="entry name" value="NAT_SF"/>
    <property type="match status" value="1"/>
</dbReference>
<reference evidence="3" key="2">
    <citation type="journal article" date="2023" name="Microbiol Resour">
        <title>Decontamination and Annotation of the Draft Genome Sequence of the Oomycete Lagenidium giganteum ARSEF 373.</title>
        <authorList>
            <person name="Morgan W.R."/>
            <person name="Tartar A."/>
        </authorList>
    </citation>
    <scope>NUCLEOTIDE SEQUENCE</scope>
    <source>
        <strain evidence="3">ARSEF 373</strain>
    </source>
</reference>
<comment type="caution">
    <text evidence="3">The sequence shown here is derived from an EMBL/GenBank/DDBJ whole genome shotgun (WGS) entry which is preliminary data.</text>
</comment>
<dbReference type="AlphaFoldDB" id="A0AAV2YRT7"/>
<protein>
    <recommendedName>
        <fullName evidence="2">N-acetyltransferase domain-containing protein</fullName>
    </recommendedName>
</protein>
<feature type="domain" description="N-acetyltransferase" evidence="2">
    <location>
        <begin position="1"/>
        <end position="142"/>
    </location>
</feature>
<dbReference type="InterPro" id="IPR000182">
    <property type="entry name" value="GNAT_dom"/>
</dbReference>
<name>A0AAV2YRT7_9STRA</name>
<dbReference type="PROSITE" id="PS51186">
    <property type="entry name" value="GNAT"/>
    <property type="match status" value="1"/>
</dbReference>
<dbReference type="Pfam" id="PF00583">
    <property type="entry name" value="Acetyltransf_1"/>
    <property type="match status" value="1"/>
</dbReference>
<dbReference type="EMBL" id="DAKRPA010000184">
    <property type="protein sequence ID" value="DAZ95922.1"/>
    <property type="molecule type" value="Genomic_DNA"/>
</dbReference>
<proteinExistence type="predicted"/>
<evidence type="ECO:0000256" key="1">
    <source>
        <dbReference type="ARBA" id="ARBA00022679"/>
    </source>
</evidence>
<keyword evidence="4" id="KW-1185">Reference proteome</keyword>
<evidence type="ECO:0000259" key="2">
    <source>
        <dbReference type="PROSITE" id="PS51186"/>
    </source>
</evidence>
<sequence length="142" mass="16015">MPLPVVDLGGLQIDVREYSVTDQQQVEQYKSANGNFWVAVLSNDPSRVVGAVGLGYEAGGIGLLRRMSVASEFQRMGIGRQLVLHLEHWARNHQFVKIRLITRQEMLSSHKFYESLGYARTKSFPAAPGLPVVMFEFSKHLR</sequence>
<dbReference type="PANTHER" id="PTHR13947">
    <property type="entry name" value="GNAT FAMILY N-ACETYLTRANSFERASE"/>
    <property type="match status" value="1"/>
</dbReference>
<dbReference type="InterPro" id="IPR016181">
    <property type="entry name" value="Acyl_CoA_acyltransferase"/>
</dbReference>
<organism evidence="3 4">
    <name type="scientific">Lagenidium giganteum</name>
    <dbReference type="NCBI Taxonomy" id="4803"/>
    <lineage>
        <taxon>Eukaryota</taxon>
        <taxon>Sar</taxon>
        <taxon>Stramenopiles</taxon>
        <taxon>Oomycota</taxon>
        <taxon>Peronosporomycetes</taxon>
        <taxon>Pythiales</taxon>
        <taxon>Pythiaceae</taxon>
    </lineage>
</organism>
<evidence type="ECO:0000313" key="3">
    <source>
        <dbReference type="EMBL" id="DAZ95922.1"/>
    </source>
</evidence>
<accession>A0AAV2YRT7</accession>
<keyword evidence="1" id="KW-0808">Transferase</keyword>
<dbReference type="Proteomes" id="UP001146120">
    <property type="component" value="Unassembled WGS sequence"/>
</dbReference>
<reference evidence="3" key="1">
    <citation type="submission" date="2022-11" db="EMBL/GenBank/DDBJ databases">
        <authorList>
            <person name="Morgan W.R."/>
            <person name="Tartar A."/>
        </authorList>
    </citation>
    <scope>NUCLEOTIDE SEQUENCE</scope>
    <source>
        <strain evidence="3">ARSEF 373</strain>
    </source>
</reference>
<dbReference type="InterPro" id="IPR050769">
    <property type="entry name" value="NAT_camello-type"/>
</dbReference>
<dbReference type="GO" id="GO:0008080">
    <property type="term" value="F:N-acetyltransferase activity"/>
    <property type="evidence" value="ECO:0007669"/>
    <property type="project" value="InterPro"/>
</dbReference>
<gene>
    <name evidence="3" type="ORF">N0F65_012399</name>
</gene>
<evidence type="ECO:0000313" key="4">
    <source>
        <dbReference type="Proteomes" id="UP001146120"/>
    </source>
</evidence>
<dbReference type="Gene3D" id="3.40.630.30">
    <property type="match status" value="1"/>
</dbReference>
<dbReference type="PANTHER" id="PTHR13947:SF37">
    <property type="entry name" value="LD18367P"/>
    <property type="match status" value="1"/>
</dbReference>
<dbReference type="SUPFAM" id="SSF55729">
    <property type="entry name" value="Acyl-CoA N-acyltransferases (Nat)"/>
    <property type="match status" value="1"/>
</dbReference>